<accession>A0A4Q7KCI9</accession>
<dbReference type="AlphaFoldDB" id="A0A4Q7KCI9"/>
<dbReference type="OrthoDB" id="3381348at2"/>
<proteinExistence type="predicted"/>
<dbReference type="EMBL" id="SGWQ01000017">
    <property type="protein sequence ID" value="RZS30345.1"/>
    <property type="molecule type" value="Genomic_DNA"/>
</dbReference>
<dbReference type="SUPFAM" id="SSF50475">
    <property type="entry name" value="FMN-binding split barrel"/>
    <property type="match status" value="1"/>
</dbReference>
<dbReference type="Proteomes" id="UP000294257">
    <property type="component" value="Unassembled WGS sequence"/>
</dbReference>
<dbReference type="Pfam" id="PF10615">
    <property type="entry name" value="DUF2470"/>
    <property type="match status" value="1"/>
</dbReference>
<organism evidence="2 3">
    <name type="scientific">Herbihabitans rhizosphaerae</name>
    <dbReference type="NCBI Taxonomy" id="1872711"/>
    <lineage>
        <taxon>Bacteria</taxon>
        <taxon>Bacillati</taxon>
        <taxon>Actinomycetota</taxon>
        <taxon>Actinomycetes</taxon>
        <taxon>Pseudonocardiales</taxon>
        <taxon>Pseudonocardiaceae</taxon>
        <taxon>Herbihabitans</taxon>
    </lineage>
</organism>
<sequence length="258" mass="28226">MVQQHVQAPPVPTPAQRARTIVALDCPATLLPAGEDPVDGARLVPLLHHVHTDGSVSLLLPDDHELITEAEFAPRGEVAAMLELVDFAPVPLREPIRGLMWITGWLCALGAEQARDEASMIAESTPDPRLLDLGHGAAMLRLVPVSLVVADSAGTHSVAPDEFGHAEPDPFVYYESEWLMHLAHHHGDVVTRLARHLPPELRDGRIRPLGLDRLGMRLRVEIGNVDHDVRLSFSQPVDTPAELAARLRQMVGCPFVTR</sequence>
<evidence type="ECO:0000313" key="2">
    <source>
        <dbReference type="EMBL" id="RZS30345.1"/>
    </source>
</evidence>
<dbReference type="InterPro" id="IPR037119">
    <property type="entry name" value="Haem_oxidase_HugZ-like_sf"/>
</dbReference>
<dbReference type="InterPro" id="IPR019595">
    <property type="entry name" value="DUF2470"/>
</dbReference>
<keyword evidence="3" id="KW-1185">Reference proteome</keyword>
<name>A0A4Q7KCI9_9PSEU</name>
<dbReference type="Gene3D" id="3.20.180.10">
    <property type="entry name" value="PNP-oxidase-like"/>
    <property type="match status" value="1"/>
</dbReference>
<reference evidence="2 3" key="1">
    <citation type="submission" date="2019-02" db="EMBL/GenBank/DDBJ databases">
        <title>Genomic Encyclopedia of Type Strains, Phase IV (KMG-IV): sequencing the most valuable type-strain genomes for metagenomic binning, comparative biology and taxonomic classification.</title>
        <authorList>
            <person name="Goeker M."/>
        </authorList>
    </citation>
    <scope>NUCLEOTIDE SEQUENCE [LARGE SCALE GENOMIC DNA]</scope>
    <source>
        <strain evidence="2 3">DSM 101727</strain>
    </source>
</reference>
<protein>
    <submittedName>
        <fullName evidence="2">Uncharacterized protein DUF2470</fullName>
    </submittedName>
</protein>
<evidence type="ECO:0000259" key="1">
    <source>
        <dbReference type="Pfam" id="PF10615"/>
    </source>
</evidence>
<evidence type="ECO:0000313" key="3">
    <source>
        <dbReference type="Proteomes" id="UP000294257"/>
    </source>
</evidence>
<gene>
    <name evidence="2" type="ORF">EV193_11741</name>
</gene>
<comment type="caution">
    <text evidence="2">The sequence shown here is derived from an EMBL/GenBank/DDBJ whole genome shotgun (WGS) entry which is preliminary data.</text>
</comment>
<feature type="domain" description="DUF2470" evidence="1">
    <location>
        <begin position="176"/>
        <end position="250"/>
    </location>
</feature>